<keyword evidence="4" id="KW-1185">Reference proteome</keyword>
<reference evidence="3 4" key="1">
    <citation type="submission" date="2019-07" db="EMBL/GenBank/DDBJ databases">
        <title>Genomic Encyclopedia of Archaeal and Bacterial Type Strains, Phase II (KMG-II): from individual species to whole genera.</title>
        <authorList>
            <person name="Goeker M."/>
        </authorList>
    </citation>
    <scope>NUCLEOTIDE SEQUENCE [LARGE SCALE GENOMIC DNA]</scope>
    <source>
        <strain evidence="3 4">ATCC BAA-1854</strain>
    </source>
</reference>
<dbReference type="EMBL" id="VLLI01000002">
    <property type="protein sequence ID" value="TWJ03440.1"/>
    <property type="molecule type" value="Genomic_DNA"/>
</dbReference>
<name>A0A562UC83_9SPHI</name>
<evidence type="ECO:0000256" key="2">
    <source>
        <dbReference type="SAM" id="Phobius"/>
    </source>
</evidence>
<dbReference type="AlphaFoldDB" id="A0A562UC83"/>
<protein>
    <submittedName>
        <fullName evidence="3">Uncharacterized membrane protein YhaH (DUF805 family)</fullName>
    </submittedName>
</protein>
<accession>A0A562UC83</accession>
<evidence type="ECO:0000256" key="1">
    <source>
        <dbReference type="SAM" id="MobiDB-lite"/>
    </source>
</evidence>
<dbReference type="GO" id="GO:0005886">
    <property type="term" value="C:plasma membrane"/>
    <property type="evidence" value="ECO:0007669"/>
    <property type="project" value="TreeGrafter"/>
</dbReference>
<dbReference type="Proteomes" id="UP000317010">
    <property type="component" value="Unassembled WGS sequence"/>
</dbReference>
<feature type="compositionally biased region" description="Low complexity" evidence="1">
    <location>
        <begin position="170"/>
        <end position="197"/>
    </location>
</feature>
<proteinExistence type="predicted"/>
<dbReference type="OrthoDB" id="9812349at2"/>
<keyword evidence="2" id="KW-0812">Transmembrane</keyword>
<feature type="transmembrane region" description="Helical" evidence="2">
    <location>
        <begin position="21"/>
        <end position="38"/>
    </location>
</feature>
<comment type="caution">
    <text evidence="3">The sequence shown here is derived from an EMBL/GenBank/DDBJ whole genome shotgun (WGS) entry which is preliminary data.</text>
</comment>
<evidence type="ECO:0000313" key="3">
    <source>
        <dbReference type="EMBL" id="TWJ03440.1"/>
    </source>
</evidence>
<organism evidence="3 4">
    <name type="scientific">Mucilaginibacter frigoritolerans</name>
    <dbReference type="NCBI Taxonomy" id="652788"/>
    <lineage>
        <taxon>Bacteria</taxon>
        <taxon>Pseudomonadati</taxon>
        <taxon>Bacteroidota</taxon>
        <taxon>Sphingobacteriia</taxon>
        <taxon>Sphingobacteriales</taxon>
        <taxon>Sphingobacteriaceae</taxon>
        <taxon>Mucilaginibacter</taxon>
    </lineage>
</organism>
<keyword evidence="2" id="KW-1133">Transmembrane helix</keyword>
<evidence type="ECO:0000313" key="4">
    <source>
        <dbReference type="Proteomes" id="UP000317010"/>
    </source>
</evidence>
<gene>
    <name evidence="3" type="ORF">JN11_00983</name>
</gene>
<dbReference type="RefSeq" id="WP_144910149.1">
    <property type="nucleotide sequence ID" value="NZ_VLLI01000002.1"/>
</dbReference>
<dbReference type="InterPro" id="IPR008523">
    <property type="entry name" value="DUF805"/>
</dbReference>
<keyword evidence="2" id="KW-0472">Membrane</keyword>
<dbReference type="PANTHER" id="PTHR34980">
    <property type="entry name" value="INNER MEMBRANE PROTEIN-RELATED-RELATED"/>
    <property type="match status" value="1"/>
</dbReference>
<feature type="region of interest" description="Disordered" evidence="1">
    <location>
        <begin position="150"/>
        <end position="203"/>
    </location>
</feature>
<dbReference type="Pfam" id="PF05656">
    <property type="entry name" value="DUF805"/>
    <property type="match status" value="1"/>
</dbReference>
<sequence length="203" mass="22744">MFKNIFSFNGRIRRTEFGISYIIYFVVYLFLLAVTGMFHQNKELFFVFIPLVWFLLAQGSKRCHDLGKSGWWQIIPFYVLWLLFQDGDPNENEYGENPKFKEVFDAESYEDPIAPPIYDVLAANAAADIIDDAVMMDLAANEQQAVNDSAYLSADDNTQSDLDNADSSDDSSSYDSSDSSGSDDSGSYDSSDSSSSDDGMDSF</sequence>